<dbReference type="Pfam" id="PF23733">
    <property type="entry name" value="GRXCR1-2_C"/>
    <property type="match status" value="1"/>
</dbReference>
<sequence length="94" mass="10110">MGKKEIQVPKVFIKGRLIGGVDELVKLEEEGALGVLLEGIIPRSMVVCVGCAGMRFAMCMECNGSLKILDEEQNEMVKCGECNENGLIACSICS</sequence>
<dbReference type="PANTHER" id="PTHR45669:SF12">
    <property type="entry name" value="EMB|CAB85507.1"/>
    <property type="match status" value="1"/>
</dbReference>
<organism evidence="1 2">
    <name type="scientific">Coptis chinensis</name>
    <dbReference type="NCBI Taxonomy" id="261450"/>
    <lineage>
        <taxon>Eukaryota</taxon>
        <taxon>Viridiplantae</taxon>
        <taxon>Streptophyta</taxon>
        <taxon>Embryophyta</taxon>
        <taxon>Tracheophyta</taxon>
        <taxon>Spermatophyta</taxon>
        <taxon>Magnoliopsida</taxon>
        <taxon>Ranunculales</taxon>
        <taxon>Ranunculaceae</taxon>
        <taxon>Coptidoideae</taxon>
        <taxon>Coptis</taxon>
    </lineage>
</organism>
<dbReference type="PROSITE" id="PS51354">
    <property type="entry name" value="GLUTAREDOXIN_2"/>
    <property type="match status" value="1"/>
</dbReference>
<dbReference type="Proteomes" id="UP000631114">
    <property type="component" value="Unassembled WGS sequence"/>
</dbReference>
<reference evidence="1 2" key="1">
    <citation type="submission" date="2020-10" db="EMBL/GenBank/DDBJ databases">
        <title>The Coptis chinensis genome and diversification of protoberbering-type alkaloids.</title>
        <authorList>
            <person name="Wang B."/>
            <person name="Shu S."/>
            <person name="Song C."/>
            <person name="Liu Y."/>
        </authorList>
    </citation>
    <scope>NUCLEOTIDE SEQUENCE [LARGE SCALE GENOMIC DNA]</scope>
    <source>
        <strain evidence="1">HL-2020</strain>
        <tissue evidence="1">Leaf</tissue>
    </source>
</reference>
<evidence type="ECO:0000313" key="2">
    <source>
        <dbReference type="Proteomes" id="UP000631114"/>
    </source>
</evidence>
<proteinExistence type="predicted"/>
<name>A0A835HKX4_9MAGN</name>
<dbReference type="SUPFAM" id="SSF52833">
    <property type="entry name" value="Thioredoxin-like"/>
    <property type="match status" value="1"/>
</dbReference>
<dbReference type="InterPro" id="IPR036249">
    <property type="entry name" value="Thioredoxin-like_sf"/>
</dbReference>
<dbReference type="Gene3D" id="3.40.30.10">
    <property type="entry name" value="Glutaredoxin"/>
    <property type="match status" value="1"/>
</dbReference>
<dbReference type="PANTHER" id="PTHR45669">
    <property type="entry name" value="GLUTAREDOXIN DOMAIN-CONTAINING CYSTEINE-RICH PROTEIN CG12206-RELATED"/>
    <property type="match status" value="1"/>
</dbReference>
<comment type="caution">
    <text evidence="1">The sequence shown here is derived from an EMBL/GenBank/DDBJ whole genome shotgun (WGS) entry which is preliminary data.</text>
</comment>
<dbReference type="OrthoDB" id="423313at2759"/>
<evidence type="ECO:0008006" key="3">
    <source>
        <dbReference type="Google" id="ProtNLM"/>
    </source>
</evidence>
<accession>A0A835HKX4</accession>
<protein>
    <recommendedName>
        <fullName evidence="3">Glutaredoxin domain-containing protein</fullName>
    </recommendedName>
</protein>
<dbReference type="AlphaFoldDB" id="A0A835HKX4"/>
<keyword evidence="2" id="KW-1185">Reference proteome</keyword>
<dbReference type="EMBL" id="JADFTS010000007">
    <property type="protein sequence ID" value="KAF9598738.1"/>
    <property type="molecule type" value="Genomic_DNA"/>
</dbReference>
<gene>
    <name evidence="1" type="ORF">IFM89_031406</name>
</gene>
<evidence type="ECO:0000313" key="1">
    <source>
        <dbReference type="EMBL" id="KAF9598738.1"/>
    </source>
</evidence>